<dbReference type="Pfam" id="PF12890">
    <property type="entry name" value="DHOase"/>
    <property type="match status" value="1"/>
</dbReference>
<dbReference type="GO" id="GO:0004038">
    <property type="term" value="F:allantoinase activity"/>
    <property type="evidence" value="ECO:0007669"/>
    <property type="project" value="TreeGrafter"/>
</dbReference>
<dbReference type="PANTHER" id="PTHR43668:SF2">
    <property type="entry name" value="ALLANTOINASE"/>
    <property type="match status" value="1"/>
</dbReference>
<gene>
    <name evidence="5" type="ORF">CCO03_07435</name>
</gene>
<dbReference type="KEGG" id="cser:CCO03_07435"/>
<dbReference type="Gene3D" id="3.20.20.140">
    <property type="entry name" value="Metal-dependent hydrolases"/>
    <property type="match status" value="1"/>
</dbReference>
<dbReference type="NCBIfam" id="NF005791">
    <property type="entry name" value="PRK07627.1"/>
    <property type="match status" value="1"/>
</dbReference>
<dbReference type="InterPro" id="IPR013108">
    <property type="entry name" value="Amidohydro_3"/>
</dbReference>
<dbReference type="GO" id="GO:0006145">
    <property type="term" value="P:purine nucleobase catabolic process"/>
    <property type="evidence" value="ECO:0007669"/>
    <property type="project" value="TreeGrafter"/>
</dbReference>
<keyword evidence="5" id="KW-0378">Hydrolase</keyword>
<dbReference type="OrthoDB" id="9803027at2"/>
<organism evidence="5 6">
    <name type="scientific">Comamonas serinivorans</name>
    <dbReference type="NCBI Taxonomy" id="1082851"/>
    <lineage>
        <taxon>Bacteria</taxon>
        <taxon>Pseudomonadati</taxon>
        <taxon>Pseudomonadota</taxon>
        <taxon>Betaproteobacteria</taxon>
        <taxon>Burkholderiales</taxon>
        <taxon>Comamonadaceae</taxon>
        <taxon>Comamonas</taxon>
    </lineage>
</organism>
<reference evidence="5 6" key="1">
    <citation type="submission" date="2017-05" db="EMBL/GenBank/DDBJ databases">
        <authorList>
            <person name="Song R."/>
            <person name="Chenine A.L."/>
            <person name="Ruprecht R.M."/>
        </authorList>
    </citation>
    <scope>NUCLEOTIDE SEQUENCE [LARGE SCALE GENOMIC DNA]</scope>
    <source>
        <strain evidence="5 6">DSM 26136</strain>
    </source>
</reference>
<keyword evidence="1" id="KW-0862">Zinc</keyword>
<dbReference type="InterPro" id="IPR050138">
    <property type="entry name" value="DHOase/Allantoinase_Hydrolase"/>
</dbReference>
<dbReference type="InterPro" id="IPR032466">
    <property type="entry name" value="Metal_Hydrolase"/>
</dbReference>
<evidence type="ECO:0000259" key="3">
    <source>
        <dbReference type="Pfam" id="PF07969"/>
    </source>
</evidence>
<dbReference type="Gene3D" id="2.30.40.10">
    <property type="entry name" value="Urease, subunit C, domain 1"/>
    <property type="match status" value="1"/>
</dbReference>
<accession>A0A1Y0EMJ9</accession>
<dbReference type="RefSeq" id="WP_087279285.1">
    <property type="nucleotide sequence ID" value="NZ_CP021455.1"/>
</dbReference>
<dbReference type="InterPro" id="IPR024403">
    <property type="entry name" value="DHOase_cat"/>
</dbReference>
<dbReference type="GO" id="GO:0046872">
    <property type="term" value="F:metal ion binding"/>
    <property type="evidence" value="ECO:0007669"/>
    <property type="project" value="InterPro"/>
</dbReference>
<feature type="domain" description="Dihydroorotase catalytic" evidence="4">
    <location>
        <begin position="53"/>
        <end position="235"/>
    </location>
</feature>
<dbReference type="SUPFAM" id="SSF51338">
    <property type="entry name" value="Composite domain of metallo-dependent hydrolases"/>
    <property type="match status" value="1"/>
</dbReference>
<keyword evidence="6" id="KW-1185">Reference proteome</keyword>
<dbReference type="AlphaFoldDB" id="A0A1Y0EMJ9"/>
<sequence length="431" mass="45525">MNTLIQGGRIVDPQTGELRQADIAIAARRIVAIGRANPDFAPDRVIDATGCWVLPGLIDLQARLREPGEEHRHLLESEMAAAAAGGVTSLVCPPDTEPVLDEPALVQMLKMRTEEAHHARLFPLGALTRALEGKALTEMAELTRAGCVGFSQADHPVKDTGVLLRAMQYAHSHGLSVWLQPLDAWLGGGVAASGPLATRMGLAGVPVIAETLGFHRLIELARSTGVRLHLTKISSAATVELLRQAKAEGLPVTADVSIQSLHLTDLDMGYFDSRARLSPPLRQLRDRDALRAALADGTIDALVSDHNPVHHNAKDLPFADAEPGASAIELLLNLALKWAEEDGVPLTRALEVVTAAPARVLGTAVGTLSASLGQLALGGSADVCVFDPAAQWQVSAAALRSQGKSTPFEGMLLQGKVRHTLAAGYVSHDAA</sequence>
<protein>
    <submittedName>
        <fullName evidence="5">Dihydroorotase</fullName>
        <ecNumber evidence="5">3.5.2.3</ecNumber>
    </submittedName>
</protein>
<dbReference type="EC" id="3.5.2.3" evidence="5"/>
<keyword evidence="2" id="KW-0665">Pyrimidine biosynthesis</keyword>
<dbReference type="PANTHER" id="PTHR43668">
    <property type="entry name" value="ALLANTOINASE"/>
    <property type="match status" value="1"/>
</dbReference>
<proteinExistence type="predicted"/>
<evidence type="ECO:0000256" key="1">
    <source>
        <dbReference type="ARBA" id="ARBA00022833"/>
    </source>
</evidence>
<feature type="domain" description="Amidohydrolase 3" evidence="3">
    <location>
        <begin position="248"/>
        <end position="426"/>
    </location>
</feature>
<dbReference type="InterPro" id="IPR004722">
    <property type="entry name" value="DHOase"/>
</dbReference>
<evidence type="ECO:0000259" key="4">
    <source>
        <dbReference type="Pfam" id="PF12890"/>
    </source>
</evidence>
<dbReference type="InterPro" id="IPR011059">
    <property type="entry name" value="Metal-dep_hydrolase_composite"/>
</dbReference>
<dbReference type="GO" id="GO:0004151">
    <property type="term" value="F:dihydroorotase activity"/>
    <property type="evidence" value="ECO:0007669"/>
    <property type="project" value="UniProtKB-EC"/>
</dbReference>
<evidence type="ECO:0000313" key="5">
    <source>
        <dbReference type="EMBL" id="ARU04532.1"/>
    </source>
</evidence>
<dbReference type="Pfam" id="PF07969">
    <property type="entry name" value="Amidohydro_3"/>
    <property type="match status" value="1"/>
</dbReference>
<name>A0A1Y0EMJ9_9BURK</name>
<evidence type="ECO:0000256" key="2">
    <source>
        <dbReference type="ARBA" id="ARBA00022975"/>
    </source>
</evidence>
<dbReference type="CDD" id="cd01317">
    <property type="entry name" value="DHOase_IIa"/>
    <property type="match status" value="1"/>
</dbReference>
<dbReference type="EMBL" id="CP021455">
    <property type="protein sequence ID" value="ARU04532.1"/>
    <property type="molecule type" value="Genomic_DNA"/>
</dbReference>
<dbReference type="GO" id="GO:0006221">
    <property type="term" value="P:pyrimidine nucleotide biosynthetic process"/>
    <property type="evidence" value="ECO:0007669"/>
    <property type="project" value="UniProtKB-KW"/>
</dbReference>
<dbReference type="SUPFAM" id="SSF51556">
    <property type="entry name" value="Metallo-dependent hydrolases"/>
    <property type="match status" value="1"/>
</dbReference>
<dbReference type="GO" id="GO:0005737">
    <property type="term" value="C:cytoplasm"/>
    <property type="evidence" value="ECO:0007669"/>
    <property type="project" value="TreeGrafter"/>
</dbReference>
<evidence type="ECO:0000313" key="6">
    <source>
        <dbReference type="Proteomes" id="UP000196138"/>
    </source>
</evidence>
<dbReference type="Proteomes" id="UP000196138">
    <property type="component" value="Chromosome"/>
</dbReference>